<dbReference type="KEGG" id="tper:IWA51_02680"/>
<protein>
    <submittedName>
        <fullName evidence="1">Uncharacterized protein</fullName>
    </submittedName>
</protein>
<name>A0A7T3V5X3_9SPIR</name>
<dbReference type="Proteomes" id="UP000595224">
    <property type="component" value="Chromosome"/>
</dbReference>
<dbReference type="EMBL" id="CP064936">
    <property type="protein sequence ID" value="QQA01539.1"/>
    <property type="molecule type" value="Genomic_DNA"/>
</dbReference>
<sequence>MAFGNLFSRLFRKKSDKRIAVKGNISTSLVERINSSMDLLVMKSVNLNEQWNSERETILKLRDDAKKFVEVDEILAAKFEQDILGSITALSSSCDAALAGKSDADVKKSLAALSSVISQRLSLQK</sequence>
<reference evidence="1 2" key="1">
    <citation type="submission" date="2020-11" db="EMBL/GenBank/DDBJ databases">
        <title>Treponema Peruensis nv. sp., first commensal Treponema isolated from human feces.</title>
        <authorList>
            <person name="Belkhou C."/>
            <person name="Raes J."/>
        </authorList>
    </citation>
    <scope>NUCLEOTIDE SEQUENCE [LARGE SCALE GENOMIC DNA]</scope>
    <source>
        <strain evidence="1 2">RCC2812</strain>
    </source>
</reference>
<organism evidence="1 2">
    <name type="scientific">Treponema peruense</name>
    <dbReference type="NCBI Taxonomy" id="2787628"/>
    <lineage>
        <taxon>Bacteria</taxon>
        <taxon>Pseudomonadati</taxon>
        <taxon>Spirochaetota</taxon>
        <taxon>Spirochaetia</taxon>
        <taxon>Spirochaetales</taxon>
        <taxon>Treponemataceae</taxon>
        <taxon>Treponema</taxon>
    </lineage>
</organism>
<evidence type="ECO:0000313" key="2">
    <source>
        <dbReference type="Proteomes" id="UP000595224"/>
    </source>
</evidence>
<accession>A0A7T3V5X3</accession>
<keyword evidence="2" id="KW-1185">Reference proteome</keyword>
<gene>
    <name evidence="1" type="ORF">IWA51_02680</name>
</gene>
<proteinExistence type="predicted"/>
<evidence type="ECO:0000313" key="1">
    <source>
        <dbReference type="EMBL" id="QQA01539.1"/>
    </source>
</evidence>
<dbReference type="RefSeq" id="WP_177528323.1">
    <property type="nucleotide sequence ID" value="NZ_CBCSHE010000010.1"/>
</dbReference>
<dbReference type="AlphaFoldDB" id="A0A7T3V5X3"/>